<name>A0A2H4SEX4_CORMI</name>
<dbReference type="InterPro" id="IPR005522">
    <property type="entry name" value="IPK"/>
</dbReference>
<dbReference type="Proteomes" id="UP000323067">
    <property type="component" value="Chromosome vii"/>
</dbReference>
<evidence type="ECO:0000256" key="2">
    <source>
        <dbReference type="ARBA" id="ARBA00022679"/>
    </source>
</evidence>
<dbReference type="PANTHER" id="PTHR12400:SF21">
    <property type="entry name" value="KINASE"/>
    <property type="match status" value="1"/>
</dbReference>
<dbReference type="Gene3D" id="3.30.470.160">
    <property type="entry name" value="Inositol polyphosphate kinase"/>
    <property type="match status" value="1"/>
</dbReference>
<feature type="region of interest" description="Disordered" evidence="5">
    <location>
        <begin position="344"/>
        <end position="371"/>
    </location>
</feature>
<feature type="compositionally biased region" description="Low complexity" evidence="5">
    <location>
        <begin position="132"/>
        <end position="163"/>
    </location>
</feature>
<dbReference type="GO" id="GO:0032958">
    <property type="term" value="P:inositol phosphate biosynthetic process"/>
    <property type="evidence" value="ECO:0007669"/>
    <property type="project" value="InterPro"/>
</dbReference>
<feature type="region of interest" description="Disordered" evidence="5">
    <location>
        <begin position="109"/>
        <end position="318"/>
    </location>
</feature>
<dbReference type="GO" id="GO:0000824">
    <property type="term" value="F:inositol-1,4,5,6-tetrakisphosphate 3-kinase activity"/>
    <property type="evidence" value="ECO:0007669"/>
    <property type="project" value="TreeGrafter"/>
</dbReference>
<accession>A0A2H4SEX4</accession>
<evidence type="ECO:0000313" key="6">
    <source>
        <dbReference type="EMBL" id="ATY61649.1"/>
    </source>
</evidence>
<keyword evidence="2 4" id="KW-0808">Transferase</keyword>
<feature type="compositionally biased region" description="Low complexity" evidence="5">
    <location>
        <begin position="500"/>
        <end position="511"/>
    </location>
</feature>
<evidence type="ECO:0000256" key="4">
    <source>
        <dbReference type="RuleBase" id="RU363090"/>
    </source>
</evidence>
<dbReference type="EC" id="2.7.-.-" evidence="4"/>
<dbReference type="VEuPathDB" id="FungiDB:CCM_09107"/>
<feature type="compositionally biased region" description="Polar residues" evidence="5">
    <location>
        <begin position="906"/>
        <end position="931"/>
    </location>
</feature>
<dbReference type="GO" id="GO:0005634">
    <property type="term" value="C:nucleus"/>
    <property type="evidence" value="ECO:0007669"/>
    <property type="project" value="TreeGrafter"/>
</dbReference>
<feature type="region of interest" description="Disordered" evidence="5">
    <location>
        <begin position="450"/>
        <end position="675"/>
    </location>
</feature>
<feature type="compositionally biased region" description="Basic and acidic residues" evidence="5">
    <location>
        <begin position="467"/>
        <end position="490"/>
    </location>
</feature>
<dbReference type="Pfam" id="PF03770">
    <property type="entry name" value="IPK"/>
    <property type="match status" value="1"/>
</dbReference>
<dbReference type="InterPro" id="IPR038286">
    <property type="entry name" value="IPK_sf"/>
</dbReference>
<dbReference type="SUPFAM" id="SSF56104">
    <property type="entry name" value="SAICAR synthase-like"/>
    <property type="match status" value="1"/>
</dbReference>
<feature type="compositionally biased region" description="Low complexity" evidence="5">
    <location>
        <begin position="294"/>
        <end position="310"/>
    </location>
</feature>
<evidence type="ECO:0000256" key="3">
    <source>
        <dbReference type="ARBA" id="ARBA00022777"/>
    </source>
</evidence>
<comment type="similarity">
    <text evidence="1 4">Belongs to the inositol phosphokinase (IPK) family.</text>
</comment>
<evidence type="ECO:0000256" key="1">
    <source>
        <dbReference type="ARBA" id="ARBA00007374"/>
    </source>
</evidence>
<feature type="compositionally biased region" description="Low complexity" evidence="5">
    <location>
        <begin position="234"/>
        <end position="243"/>
    </location>
</feature>
<reference evidence="6 7" key="1">
    <citation type="journal article" date="2017" name="BMC Genomics">
        <title>Chromosome level assembly and secondary metabolite potential of the parasitic fungus Cordyceps militaris.</title>
        <authorList>
            <person name="Kramer G.J."/>
            <person name="Nodwell J.R."/>
        </authorList>
    </citation>
    <scope>NUCLEOTIDE SEQUENCE [LARGE SCALE GENOMIC DNA]</scope>
    <source>
        <strain evidence="6 7">ATCC 34164</strain>
    </source>
</reference>
<proteinExistence type="inferred from homology"/>
<organism evidence="6 7">
    <name type="scientific">Cordyceps militaris</name>
    <name type="common">Caterpillar fungus</name>
    <name type="synonym">Clavaria militaris</name>
    <dbReference type="NCBI Taxonomy" id="73501"/>
    <lineage>
        <taxon>Eukaryota</taxon>
        <taxon>Fungi</taxon>
        <taxon>Dikarya</taxon>
        <taxon>Ascomycota</taxon>
        <taxon>Pezizomycotina</taxon>
        <taxon>Sordariomycetes</taxon>
        <taxon>Hypocreomycetidae</taxon>
        <taxon>Hypocreales</taxon>
        <taxon>Cordycipitaceae</taxon>
        <taxon>Cordyceps</taxon>
    </lineage>
</organism>
<feature type="compositionally biased region" description="Low complexity" evidence="5">
    <location>
        <begin position="109"/>
        <end position="118"/>
    </location>
</feature>
<dbReference type="OrthoDB" id="2573163at2759"/>
<feature type="region of interest" description="Disordered" evidence="5">
    <location>
        <begin position="955"/>
        <end position="1016"/>
    </location>
</feature>
<evidence type="ECO:0000256" key="5">
    <source>
        <dbReference type="SAM" id="MobiDB-lite"/>
    </source>
</evidence>
<dbReference type="EMBL" id="CP023324">
    <property type="protein sequence ID" value="ATY61649.1"/>
    <property type="molecule type" value="Genomic_DNA"/>
</dbReference>
<feature type="compositionally biased region" description="Basic and acidic residues" evidence="5">
    <location>
        <begin position="410"/>
        <end position="422"/>
    </location>
</feature>
<feature type="compositionally biased region" description="Polar residues" evidence="5">
    <location>
        <begin position="186"/>
        <end position="208"/>
    </location>
</feature>
<feature type="compositionally biased region" description="Polar residues" evidence="5">
    <location>
        <begin position="244"/>
        <end position="286"/>
    </location>
</feature>
<gene>
    <name evidence="6" type="ORF">A9K55_009362</name>
</gene>
<evidence type="ECO:0000313" key="7">
    <source>
        <dbReference type="Proteomes" id="UP000323067"/>
    </source>
</evidence>
<feature type="compositionally biased region" description="Acidic residues" evidence="5">
    <location>
        <begin position="603"/>
        <end position="613"/>
    </location>
</feature>
<dbReference type="VEuPathDB" id="FungiDB:A9K55_009362"/>
<feature type="region of interest" description="Disordered" evidence="5">
    <location>
        <begin position="1034"/>
        <end position="1116"/>
    </location>
</feature>
<dbReference type="PANTHER" id="PTHR12400">
    <property type="entry name" value="INOSITOL POLYPHOSPHATE KINASE"/>
    <property type="match status" value="1"/>
</dbReference>
<feature type="compositionally biased region" description="Pro residues" evidence="5">
    <location>
        <begin position="119"/>
        <end position="131"/>
    </location>
</feature>
<feature type="compositionally biased region" description="Basic and acidic residues" evidence="5">
    <location>
        <begin position="1068"/>
        <end position="1104"/>
    </location>
</feature>
<feature type="region of interest" description="Disordered" evidence="5">
    <location>
        <begin position="886"/>
        <end position="931"/>
    </location>
</feature>
<feature type="region of interest" description="Disordered" evidence="5">
    <location>
        <begin position="389"/>
        <end position="422"/>
    </location>
</feature>
<protein>
    <recommendedName>
        <fullName evidence="4">Kinase</fullName>
        <ecNumber evidence="4">2.7.-.-</ecNumber>
    </recommendedName>
</protein>
<sequence>MSNPSRQLHIGAPLAPVTTYHDPNHDRHHHGQPLIAPLPPPPSSETTAAAPAPPPPATTARPDRMVPSDPLPADAESNADVAVDLAHAHHALHALQAPAHLHHLPIQTSTSTPASALTPPSPHAGAPPLPAHPASACQSLSASHPLPLSAATPLHTTTASTQPGTPAVAADIKSRSGRPVPIAVTNPGSSLNTAQRSPATPSLLSQALATARGIPSKPTVVPQADSTDKKRHTAAQQPATAQQSAIDSRNSNPNTATITPDRNPQQPDNDNLAQHGESPSSITFSDDNNKKESASTMASPAAPSMPAPFAGRDAIPGTASFSDQTIAHIRESLLEHRDFLDRSRGRASSSLDIDRSTFDLPSDHPFSYSTSPDDLTAATSAYYFDRSTTSPSKLRDAVNSADIRPPNRHYGLDHRQANGSEKTEKIWSIGAGEGNEEDGLVEKSVAEAMAGVEPNARSRKASYSLRFFKEALPDEEKPRRKETKAARDKLTSTTEETEPAVLDSSKVSDAASVDDEPLPPPQQPHTEDNRTPTAETSPEVIDYFKTEQENVAGDETPVVRASDDTQTDAKTVPPLDVGPVPEPVGAPDQLPSPSTPKGRDSCDSGDGDADESGEEKISSAVFVPHQELSDDPRDEVESPDPEHPPRPRAPSQNQPHPWLVKADEPEPEVSQQDVKPYELSYRRSRENLAPRRVEQEVVQPQLRSIEVDTEPKKSTGKSARIIAPHEETNHDHNHSHISEPLDAIELIPYKHQVGGHTTIWRFSRRAVCKQLNNRENEFYETIERYHRDLLPFLPRYIGVLNVTFQKQPRRKSLSKKEEQAVAERKKVQDAAAAEELANTNGAEATTTMNGSGLNGLLPNRIISQSLANSALQIPTVTFDDNKHILPRSLLQPTPPPDYFRRRSASGAKTSPQASWTTSQRPFLDNRPNSWGATTINKRLRNEVFNDVFLKEPVEVQKHRRPHQRSIPRPTLQRLIRPSNSDPNLGRVQPIKERSPAAAAIGPPPPSLPTETRSDLGESTSLLLSAGPELEKDVQDVTGTSAPEPEILKNNPLAAKKKRRYSAGGLRRRPQDVRESRGNLRYYEEADDADYHPDSHKTAKEDGKSSLETNGNYENGDEEGIFEADIVESTHSPQKLDHSSTACSTVASELPSPTVEFKKIPRPVNPKEAKSQRDRIEYFLLLEDLTAGMKRPCMMDLKMGTRQYGVEATPKKQKSQQEKCKTTTSQELGVRICGLQVWNNRTQSYDFQDKYFGRRVKAGSEFQDALQMFLYNGVDLQSILRHIPVILRKLAQLENIVQGLCGYRFYAASLLMFYDGDMSDNGAGDETVYESATDAATDTEESPRRRKRNLKEVDFKVADFANSVTPFDNIDDKPCPPQHPGEADGGFLKGLHSLKLYFLQIQQDVRAELGLDPLGRGVLELRDLEGLHIEEDVGMVSV</sequence>
<keyword evidence="3 4" id="KW-0418">Kinase</keyword>
<feature type="region of interest" description="Disordered" evidence="5">
    <location>
        <begin position="1"/>
        <end position="75"/>
    </location>
</feature>
<dbReference type="GO" id="GO:0005737">
    <property type="term" value="C:cytoplasm"/>
    <property type="evidence" value="ECO:0007669"/>
    <property type="project" value="TreeGrafter"/>
</dbReference>
<dbReference type="GO" id="GO:0008440">
    <property type="term" value="F:inositol-1,4,5-trisphosphate 3-kinase activity"/>
    <property type="evidence" value="ECO:0007669"/>
    <property type="project" value="TreeGrafter"/>
</dbReference>
<dbReference type="GO" id="GO:0046854">
    <property type="term" value="P:phosphatidylinositol phosphate biosynthetic process"/>
    <property type="evidence" value="ECO:0007669"/>
    <property type="project" value="TreeGrafter"/>
</dbReference>